<dbReference type="EMBL" id="AKAU01000076">
    <property type="protein sequence ID" value="EIN00567.1"/>
    <property type="molecule type" value="Genomic_DNA"/>
</dbReference>
<keyword evidence="3" id="KW-1185">Reference proteome</keyword>
<protein>
    <submittedName>
        <fullName evidence="2">Uncharacterized protein</fullName>
    </submittedName>
</protein>
<reference evidence="2 3" key="1">
    <citation type="journal article" date="2012" name="J. Bacteriol.">
        <title>Draft Genome Sequence of the Soil Bacterium Burkholderia terrae Strain BS001, Which Interacts with Fungal Surface Structures.</title>
        <authorList>
            <person name="Nazir R."/>
            <person name="Hansen M.A."/>
            <person name="Sorensen S."/>
            <person name="van Elsas J.D."/>
        </authorList>
    </citation>
    <scope>NUCLEOTIDE SEQUENCE [LARGE SCALE GENOMIC DNA]</scope>
    <source>
        <strain evidence="2 3">BS001</strain>
    </source>
</reference>
<organism evidence="2 3">
    <name type="scientific">Paraburkholderia hospita</name>
    <dbReference type="NCBI Taxonomy" id="169430"/>
    <lineage>
        <taxon>Bacteria</taxon>
        <taxon>Pseudomonadati</taxon>
        <taxon>Pseudomonadota</taxon>
        <taxon>Betaproteobacteria</taxon>
        <taxon>Burkholderiales</taxon>
        <taxon>Burkholderiaceae</taxon>
        <taxon>Paraburkholderia</taxon>
    </lineage>
</organism>
<gene>
    <name evidence="2" type="ORF">WQE_11856</name>
</gene>
<name>A0ABP2PS16_9BURK</name>
<sequence length="135" mass="14016">MSLFGSVPHDGPAHRPINIENDTTQWTSSLRVDPFIDLIGVLMKSKLIVTLLIASSASLAAPAFASGYGPAPYYRPDVGAPASQAGQSAQTLAAEAAQAGMMDEKRAGVGGDEAMTTQSGRRAPADRQGPVYRGS</sequence>
<evidence type="ECO:0000313" key="2">
    <source>
        <dbReference type="EMBL" id="EIN00567.1"/>
    </source>
</evidence>
<evidence type="ECO:0000313" key="3">
    <source>
        <dbReference type="Proteomes" id="UP000004980"/>
    </source>
</evidence>
<accession>A0ABP2PS16</accession>
<evidence type="ECO:0000256" key="1">
    <source>
        <dbReference type="SAM" id="MobiDB-lite"/>
    </source>
</evidence>
<feature type="region of interest" description="Disordered" evidence="1">
    <location>
        <begin position="75"/>
        <end position="135"/>
    </location>
</feature>
<dbReference type="Proteomes" id="UP000004980">
    <property type="component" value="Unassembled WGS sequence"/>
</dbReference>
<feature type="compositionally biased region" description="Low complexity" evidence="1">
    <location>
        <begin position="79"/>
        <end position="99"/>
    </location>
</feature>
<proteinExistence type="predicted"/>
<comment type="caution">
    <text evidence="2">The sequence shown here is derived from an EMBL/GenBank/DDBJ whole genome shotgun (WGS) entry which is preliminary data.</text>
</comment>